<gene>
    <name evidence="2" type="ORF">H9L01_01720</name>
</gene>
<keyword evidence="3" id="KW-1185">Reference proteome</keyword>
<sequence length="176" mass="19116">MKSIKNMTLAAILIALGIVIPMLMPKLVIGPASYTPASHVPVFVAMFVSPAVAVAVVLGTAWGFLISTTPVIAMRALSHIVFALLGSLYIQKNRQKLSDKKTMLKFNIIIGLIHASVECISVLPFYFSGSMAQNIYQSGFFYSIIVLIGFGGFIHSLVDFFIAEKVVDRLPLKPKA</sequence>
<feature type="transmembrane region" description="Helical" evidence="1">
    <location>
        <begin position="6"/>
        <end position="28"/>
    </location>
</feature>
<evidence type="ECO:0000256" key="1">
    <source>
        <dbReference type="SAM" id="Phobius"/>
    </source>
</evidence>
<dbReference type="AlphaFoldDB" id="A0A7G9RZT2"/>
<evidence type="ECO:0000313" key="2">
    <source>
        <dbReference type="EMBL" id="QNN61107.1"/>
    </source>
</evidence>
<feature type="transmembrane region" description="Helical" evidence="1">
    <location>
        <begin position="40"/>
        <end position="66"/>
    </location>
</feature>
<dbReference type="KEGG" id="eio:H9L01_01720"/>
<keyword evidence="1" id="KW-0812">Transmembrane</keyword>
<evidence type="ECO:0000313" key="3">
    <source>
        <dbReference type="Proteomes" id="UP000515928"/>
    </source>
</evidence>
<keyword evidence="1" id="KW-0472">Membrane</keyword>
<keyword evidence="1" id="KW-1133">Transmembrane helix</keyword>
<dbReference type="EMBL" id="CP060715">
    <property type="protein sequence ID" value="QNN61107.1"/>
    <property type="molecule type" value="Genomic_DNA"/>
</dbReference>
<dbReference type="Proteomes" id="UP000515928">
    <property type="component" value="Chromosome"/>
</dbReference>
<evidence type="ECO:0008006" key="4">
    <source>
        <dbReference type="Google" id="ProtNLM"/>
    </source>
</evidence>
<name>A0A7G9RZT2_9FIRM</name>
<feature type="transmembrane region" description="Helical" evidence="1">
    <location>
        <begin position="72"/>
        <end position="90"/>
    </location>
</feature>
<dbReference type="Gene3D" id="1.10.1760.20">
    <property type="match status" value="1"/>
</dbReference>
<accession>A0A7G9RZT2</accession>
<protein>
    <recommendedName>
        <fullName evidence="4">ECF transporter S component</fullName>
    </recommendedName>
</protein>
<reference evidence="2 3" key="1">
    <citation type="submission" date="2020-08" db="EMBL/GenBank/DDBJ databases">
        <title>Genome sequence of Erysipelothrix inopinata DSM 15511T.</title>
        <authorList>
            <person name="Hyun D.-W."/>
            <person name="Bae J.-W."/>
        </authorList>
    </citation>
    <scope>NUCLEOTIDE SEQUENCE [LARGE SCALE GENOMIC DNA]</scope>
    <source>
        <strain evidence="2 3">DSM 15511</strain>
    </source>
</reference>
<organism evidence="2 3">
    <name type="scientific">Erysipelothrix inopinata</name>
    <dbReference type="NCBI Taxonomy" id="225084"/>
    <lineage>
        <taxon>Bacteria</taxon>
        <taxon>Bacillati</taxon>
        <taxon>Bacillota</taxon>
        <taxon>Erysipelotrichia</taxon>
        <taxon>Erysipelotrichales</taxon>
        <taxon>Erysipelotrichaceae</taxon>
        <taxon>Erysipelothrix</taxon>
    </lineage>
</organism>
<proteinExistence type="predicted"/>
<feature type="transmembrane region" description="Helical" evidence="1">
    <location>
        <begin position="139"/>
        <end position="163"/>
    </location>
</feature>
<dbReference type="RefSeq" id="WP_187534232.1">
    <property type="nucleotide sequence ID" value="NZ_CBCSHU010000001.1"/>
</dbReference>
<feature type="transmembrane region" description="Helical" evidence="1">
    <location>
        <begin position="102"/>
        <end position="127"/>
    </location>
</feature>